<name>A0A1H4AGA7_9BACT</name>
<dbReference type="AlphaFoldDB" id="A0A1H4AGA7"/>
<keyword evidence="2" id="KW-1185">Reference proteome</keyword>
<gene>
    <name evidence="1" type="ORF">SAMN05192529_11484</name>
</gene>
<dbReference type="Proteomes" id="UP000199041">
    <property type="component" value="Unassembled WGS sequence"/>
</dbReference>
<evidence type="ECO:0000313" key="2">
    <source>
        <dbReference type="Proteomes" id="UP000199041"/>
    </source>
</evidence>
<evidence type="ECO:0000313" key="1">
    <source>
        <dbReference type="EMBL" id="SEA34562.1"/>
    </source>
</evidence>
<protein>
    <submittedName>
        <fullName evidence="1">Uncharacterized protein</fullName>
    </submittedName>
</protein>
<reference evidence="1 2" key="1">
    <citation type="submission" date="2016-10" db="EMBL/GenBank/DDBJ databases">
        <authorList>
            <person name="de Groot N.N."/>
        </authorList>
    </citation>
    <scope>NUCLEOTIDE SEQUENCE [LARGE SCALE GENOMIC DNA]</scope>
    <source>
        <strain evidence="1 2">Vu-144</strain>
    </source>
</reference>
<proteinExistence type="predicted"/>
<accession>A0A1H4AGA7</accession>
<sequence>MSKLIYKWLPVIAFMQKQVAKLQKNKGVRG</sequence>
<organism evidence="1 2">
    <name type="scientific">Arachidicoccus rhizosphaerae</name>
    <dbReference type="NCBI Taxonomy" id="551991"/>
    <lineage>
        <taxon>Bacteria</taxon>
        <taxon>Pseudomonadati</taxon>
        <taxon>Bacteroidota</taxon>
        <taxon>Chitinophagia</taxon>
        <taxon>Chitinophagales</taxon>
        <taxon>Chitinophagaceae</taxon>
        <taxon>Arachidicoccus</taxon>
    </lineage>
</organism>
<dbReference type="EMBL" id="FNQY01000014">
    <property type="protein sequence ID" value="SEA34562.1"/>
    <property type="molecule type" value="Genomic_DNA"/>
</dbReference>